<name>A0AAQ1GKI9_9BURK</name>
<evidence type="ECO:0000313" key="3">
    <source>
        <dbReference type="Proteomes" id="UP000183529"/>
    </source>
</evidence>
<comment type="caution">
    <text evidence="2">The sequence shown here is derived from an EMBL/GenBank/DDBJ whole genome shotgun (WGS) entry which is preliminary data.</text>
</comment>
<feature type="transmembrane region" description="Helical" evidence="1">
    <location>
        <begin position="16"/>
        <end position="37"/>
    </location>
</feature>
<keyword evidence="1" id="KW-0812">Transmembrane</keyword>
<organism evidence="2 3">
    <name type="scientific">Paraburkholderia tropica</name>
    <dbReference type="NCBI Taxonomy" id="92647"/>
    <lineage>
        <taxon>Bacteria</taxon>
        <taxon>Pseudomonadati</taxon>
        <taxon>Pseudomonadota</taxon>
        <taxon>Betaproteobacteria</taxon>
        <taxon>Burkholderiales</taxon>
        <taxon>Burkholderiaceae</taxon>
        <taxon>Paraburkholderia</taxon>
    </lineage>
</organism>
<protein>
    <recommendedName>
        <fullName evidence="4">Type IV pilus assembly protein PilV</fullName>
    </recommendedName>
</protein>
<dbReference type="Proteomes" id="UP000183529">
    <property type="component" value="Unassembled WGS sequence"/>
</dbReference>
<dbReference type="AlphaFoldDB" id="A0AAQ1GKI9"/>
<dbReference type="RefSeq" id="WP_124263256.1">
    <property type="nucleotide sequence ID" value="NZ_CAJMYE010000003.1"/>
</dbReference>
<evidence type="ECO:0000256" key="1">
    <source>
        <dbReference type="SAM" id="Phobius"/>
    </source>
</evidence>
<evidence type="ECO:0000313" key="2">
    <source>
        <dbReference type="EMBL" id="SEK08378.1"/>
    </source>
</evidence>
<sequence length="143" mass="14478">MSGRTVHRGPRGSTRGVALLEVVIAMALMTMCGLGLLNAQLGLARHTMASAARTRAAFLADALAEAAQTGAPASELWKSRASTLLPDARVTVTSAGGAASLATLMWTAQRDEAAPDSQQAAAGCEGSVGVQAPRGCLSLAFAK</sequence>
<gene>
    <name evidence="2" type="ORF">SAMN05216550_116216</name>
</gene>
<reference evidence="2 3" key="1">
    <citation type="submission" date="2016-10" db="EMBL/GenBank/DDBJ databases">
        <authorList>
            <person name="Varghese N."/>
            <person name="Submissions S."/>
        </authorList>
    </citation>
    <scope>NUCLEOTIDE SEQUENCE [LARGE SCALE GENOMIC DNA]</scope>
    <source>
        <strain evidence="2 3">LMG 22274</strain>
    </source>
</reference>
<dbReference type="EMBL" id="FNZM01000016">
    <property type="protein sequence ID" value="SEK08378.1"/>
    <property type="molecule type" value="Genomic_DNA"/>
</dbReference>
<accession>A0AAQ1GKI9</accession>
<keyword evidence="1" id="KW-0472">Membrane</keyword>
<evidence type="ECO:0008006" key="4">
    <source>
        <dbReference type="Google" id="ProtNLM"/>
    </source>
</evidence>
<proteinExistence type="predicted"/>
<keyword evidence="1" id="KW-1133">Transmembrane helix</keyword>